<reference evidence="2 3" key="1">
    <citation type="submission" date="2023-07" db="EMBL/GenBank/DDBJ databases">
        <title>Genomic Encyclopedia of Type Strains, Phase IV (KMG-IV): sequencing the most valuable type-strain genomes for metagenomic binning, comparative biology and taxonomic classification.</title>
        <authorList>
            <person name="Goeker M."/>
        </authorList>
    </citation>
    <scope>NUCLEOTIDE SEQUENCE [LARGE SCALE GENOMIC DNA]</scope>
    <source>
        <strain evidence="2 3">DSM 23494</strain>
    </source>
</reference>
<accession>A0ABU0AHP4</accession>
<comment type="caution">
    <text evidence="2">The sequence shown here is derived from an EMBL/GenBank/DDBJ whole genome shotgun (WGS) entry which is preliminary data.</text>
</comment>
<dbReference type="SUPFAM" id="SSF56731">
    <property type="entry name" value="DNA primase core"/>
    <property type="match status" value="1"/>
</dbReference>
<dbReference type="PANTHER" id="PTHR12873:SF0">
    <property type="entry name" value="TWINKLE MTDNA HELICASE"/>
    <property type="match status" value="1"/>
</dbReference>
<sequence length="335" mass="38220">MTFIIRGQSLHIDIRGELEKFDWTRPTWSNDKLIAASPFRYDKSPSFFVRLEDYGDYPAGTWSDSGSYDDEWSSGNIVKLLAFLRHETYEEVEEYLLASYGFTTDSTDIKLKPIRLKVQWVRQPLKDGLLADYRQDYSYLESRGISAEIQRQAGVLYDAKSQAVVIPWRLPNGELANVKYRKTRGKVFWYERGAVPIRELVYGLELATAQTVICEAEIDAMSWRQAGYSAIATGGASFNEWKADEIKRSAVEELIIATDNDKAGEKLRAEIEKSMRGRVRLRNAYIDARESNGGSLKDANEALVKYGEESLRESVRLSESVRELYVKLRSSSLGK</sequence>
<dbReference type="PANTHER" id="PTHR12873">
    <property type="entry name" value="T7-LIKE MITOCHONDRIAL DNA HELICASE"/>
    <property type="match status" value="1"/>
</dbReference>
<evidence type="ECO:0000313" key="2">
    <source>
        <dbReference type="EMBL" id="MDQ0270781.1"/>
    </source>
</evidence>
<dbReference type="Proteomes" id="UP001238088">
    <property type="component" value="Unassembled WGS sequence"/>
</dbReference>
<dbReference type="Gene3D" id="3.40.1360.10">
    <property type="match status" value="1"/>
</dbReference>
<proteinExistence type="predicted"/>
<organism evidence="2 3">
    <name type="scientific">Cytobacillus purgationiresistens</name>
    <dbReference type="NCBI Taxonomy" id="863449"/>
    <lineage>
        <taxon>Bacteria</taxon>
        <taxon>Bacillati</taxon>
        <taxon>Bacillota</taxon>
        <taxon>Bacilli</taxon>
        <taxon>Bacillales</taxon>
        <taxon>Bacillaceae</taxon>
        <taxon>Cytobacillus</taxon>
    </lineage>
</organism>
<name>A0ABU0AHP4_9BACI</name>
<dbReference type="InterPro" id="IPR027032">
    <property type="entry name" value="Twinkle-like"/>
</dbReference>
<dbReference type="InterPro" id="IPR006171">
    <property type="entry name" value="TOPRIM_dom"/>
</dbReference>
<evidence type="ECO:0000313" key="3">
    <source>
        <dbReference type="Proteomes" id="UP001238088"/>
    </source>
</evidence>
<dbReference type="InterPro" id="IPR034151">
    <property type="entry name" value="TOPRIM_DnaG_bac"/>
</dbReference>
<dbReference type="RefSeq" id="WP_307475481.1">
    <property type="nucleotide sequence ID" value="NZ_JAUSUB010000010.1"/>
</dbReference>
<dbReference type="CDD" id="cd03364">
    <property type="entry name" value="TOPRIM_DnaG_primases"/>
    <property type="match status" value="1"/>
</dbReference>
<dbReference type="EMBL" id="JAUSUB010000010">
    <property type="protein sequence ID" value="MDQ0270781.1"/>
    <property type="molecule type" value="Genomic_DNA"/>
</dbReference>
<gene>
    <name evidence="2" type="ORF">J2S17_002666</name>
</gene>
<dbReference type="Pfam" id="PF13155">
    <property type="entry name" value="Toprim_2"/>
    <property type="match status" value="1"/>
</dbReference>
<keyword evidence="3" id="KW-1185">Reference proteome</keyword>
<dbReference type="SMART" id="SM00493">
    <property type="entry name" value="TOPRIM"/>
    <property type="match status" value="1"/>
</dbReference>
<protein>
    <submittedName>
        <fullName evidence="2">DNA primase</fullName>
    </submittedName>
</protein>
<feature type="domain" description="Toprim" evidence="1">
    <location>
        <begin position="209"/>
        <end position="280"/>
    </location>
</feature>
<evidence type="ECO:0000259" key="1">
    <source>
        <dbReference type="SMART" id="SM00493"/>
    </source>
</evidence>